<dbReference type="Gene3D" id="3.30.300.20">
    <property type="match status" value="1"/>
</dbReference>
<comment type="caution">
    <text evidence="1">The sequence shown here is derived from an EMBL/GenBank/DDBJ whole genome shotgun (WGS) entry which is preliminary data.</text>
</comment>
<accession>C0VZ70</accession>
<dbReference type="OrthoDB" id="4703953at2"/>
<reference evidence="1 2" key="1">
    <citation type="submission" date="2009-01" db="EMBL/GenBank/DDBJ databases">
        <authorList>
            <person name="Qin X."/>
            <person name="Bachman B."/>
            <person name="Battles P."/>
            <person name="Bell A."/>
            <person name="Bess C."/>
            <person name="Bickham C."/>
            <person name="Chaboub L."/>
            <person name="Chen D."/>
            <person name="Coyle M."/>
            <person name="Deiros D.R."/>
            <person name="Dinh H."/>
            <person name="Forbes L."/>
            <person name="Fowler G."/>
            <person name="Francisco L."/>
            <person name="Fu Q."/>
            <person name="Gubbala S."/>
            <person name="Hale W."/>
            <person name="Han Y."/>
            <person name="Hemphill L."/>
            <person name="Highlander S.K."/>
            <person name="Hirani K."/>
            <person name="Hogues M."/>
            <person name="Jackson L."/>
            <person name="Jakkamsetti A."/>
            <person name="Javaid M."/>
            <person name="Jiang H."/>
            <person name="Korchina V."/>
            <person name="Kovar C."/>
            <person name="Lara F."/>
            <person name="Lee S."/>
            <person name="Mata R."/>
            <person name="Mathew T."/>
            <person name="Moen C."/>
            <person name="Morales K."/>
            <person name="Munidasa M."/>
            <person name="Nazareth L."/>
            <person name="Ngo R."/>
            <person name="Nguyen L."/>
            <person name="Okwuonu G."/>
            <person name="Ongeri F."/>
            <person name="Patil S."/>
            <person name="Petrosino J."/>
            <person name="Pham C."/>
            <person name="Pham P."/>
            <person name="Pu L.-L."/>
            <person name="Puazo M."/>
            <person name="Raj R."/>
            <person name="Reid J."/>
            <person name="Rouhana J."/>
            <person name="Saada N."/>
            <person name="Shang Y."/>
            <person name="Simmons D."/>
            <person name="Thornton R."/>
            <person name="Warren J."/>
            <person name="Weissenberger G."/>
            <person name="Zhang J."/>
            <person name="Zhang L."/>
            <person name="Zhou C."/>
            <person name="Zhu D."/>
            <person name="Muzny D."/>
            <person name="Worley K."/>
            <person name="Gibbs R."/>
        </authorList>
    </citation>
    <scope>NUCLEOTIDE SEQUENCE [LARGE SCALE GENOMIC DNA]</scope>
    <source>
        <strain evidence="1 2">DSM 15436</strain>
    </source>
</reference>
<evidence type="ECO:0000313" key="2">
    <source>
        <dbReference type="Proteomes" id="UP000010301"/>
    </source>
</evidence>
<dbReference type="RefSeq" id="WP_006547457.1">
    <property type="nucleotide sequence ID" value="NZ_DS999545.1"/>
</dbReference>
<dbReference type="EMBL" id="ACFG01000004">
    <property type="protein sequence ID" value="EEH64723.1"/>
    <property type="molecule type" value="Genomic_DNA"/>
</dbReference>
<dbReference type="InterPro" id="IPR015946">
    <property type="entry name" value="KH_dom-like_a/b"/>
</dbReference>
<gene>
    <name evidence="1" type="ORF">HMPREF0044_0460</name>
</gene>
<dbReference type="InterPro" id="IPR003718">
    <property type="entry name" value="OsmC/Ohr_fam"/>
</dbReference>
<evidence type="ECO:0000313" key="1">
    <source>
        <dbReference type="EMBL" id="EEH64723.1"/>
    </source>
</evidence>
<dbReference type="STRING" id="525245.HMPREF0044_0460"/>
<name>C0VZ70_9ACTO</name>
<proteinExistence type="predicted"/>
<dbReference type="SUPFAM" id="SSF82784">
    <property type="entry name" value="OsmC-like"/>
    <property type="match status" value="1"/>
</dbReference>
<sequence>MAKSLWLERVGTGSFVGHSSEGPSVKIGHAPDEFTPGDLLKLALAGCNATSSDARFAAVLGDDYKSTIGVSGDWDAETDRFTHMDIEIVTDLTNLSDEELATLERRVRAAIERRCTISHTLNQGMTDSLVITSEG</sequence>
<dbReference type="Pfam" id="PF02566">
    <property type="entry name" value="OsmC"/>
    <property type="match status" value="1"/>
</dbReference>
<dbReference type="Proteomes" id="UP000010301">
    <property type="component" value="Unassembled WGS sequence"/>
</dbReference>
<organism evidence="1 2">
    <name type="scientific">Gleimia coleocanis DSM 15436</name>
    <dbReference type="NCBI Taxonomy" id="525245"/>
    <lineage>
        <taxon>Bacteria</taxon>
        <taxon>Bacillati</taxon>
        <taxon>Actinomycetota</taxon>
        <taxon>Actinomycetes</taxon>
        <taxon>Actinomycetales</taxon>
        <taxon>Actinomycetaceae</taxon>
        <taxon>Gleimia</taxon>
    </lineage>
</organism>
<dbReference type="HOGENOM" id="CLU_114057_0_0_11"/>
<dbReference type="eggNOG" id="COG1765">
    <property type="taxonomic scope" value="Bacteria"/>
</dbReference>
<keyword evidence="2" id="KW-1185">Reference proteome</keyword>
<dbReference type="InterPro" id="IPR036102">
    <property type="entry name" value="OsmC/Ohrsf"/>
</dbReference>
<dbReference type="AlphaFoldDB" id="C0VZ70"/>
<protein>
    <submittedName>
        <fullName evidence="1">OsmC-like protein</fullName>
    </submittedName>
</protein>